<feature type="compositionally biased region" description="Basic residues" evidence="4">
    <location>
        <begin position="96"/>
        <end position="106"/>
    </location>
</feature>
<evidence type="ECO:0000259" key="5">
    <source>
        <dbReference type="PROSITE" id="PS51898"/>
    </source>
</evidence>
<dbReference type="SUPFAM" id="SSF56349">
    <property type="entry name" value="DNA breaking-rejoining enzymes"/>
    <property type="match status" value="1"/>
</dbReference>
<dbReference type="EMBL" id="PVMZ01000003">
    <property type="protein sequence ID" value="PRX23701.1"/>
    <property type="molecule type" value="Genomic_DNA"/>
</dbReference>
<dbReference type="GO" id="GO:0015074">
    <property type="term" value="P:DNA integration"/>
    <property type="evidence" value="ECO:0007669"/>
    <property type="project" value="InterPro"/>
</dbReference>
<dbReference type="PANTHER" id="PTHR30349:SF41">
    <property type="entry name" value="INTEGRASE_RECOMBINASE PROTEIN MJ0367-RELATED"/>
    <property type="match status" value="1"/>
</dbReference>
<sequence>MDLIAEYRSHLTDLARSPRTIDDYEGILRRADRQLPHGLAGASADELRAWIFVDRRGPASRLLYRTIVCGFFAWATCPPDDPDTPWLDYDPSRHLPQVRRPRRKPKPVSTEQLTDMLGRATAPYRTWFLLAAYAGLRCVEISRCDREHVTEAQVWVPSGKGDRERYVPTHPALWRAVADLPAGPIALDHDGVTRLTPQKVAHRGNHQLRKMQAGASMHRLRHWFGTQTYARTKDLRTVQDLLGHADVSTTQGYVEVVDAQRTAAVAALPDLT</sequence>
<evidence type="ECO:0000256" key="4">
    <source>
        <dbReference type="SAM" id="MobiDB-lite"/>
    </source>
</evidence>
<gene>
    <name evidence="6" type="ORF">CLV67_103450</name>
</gene>
<evidence type="ECO:0000313" key="6">
    <source>
        <dbReference type="EMBL" id="PRX23701.1"/>
    </source>
</evidence>
<dbReference type="Gene3D" id="1.10.443.10">
    <property type="entry name" value="Intergrase catalytic core"/>
    <property type="match status" value="1"/>
</dbReference>
<dbReference type="Pfam" id="PF00589">
    <property type="entry name" value="Phage_integrase"/>
    <property type="match status" value="1"/>
</dbReference>
<evidence type="ECO:0000256" key="2">
    <source>
        <dbReference type="ARBA" id="ARBA00023125"/>
    </source>
</evidence>
<evidence type="ECO:0000256" key="3">
    <source>
        <dbReference type="ARBA" id="ARBA00023172"/>
    </source>
</evidence>
<evidence type="ECO:0000313" key="7">
    <source>
        <dbReference type="Proteomes" id="UP000239415"/>
    </source>
</evidence>
<organism evidence="6 7">
    <name type="scientific">Actinoplanes italicus</name>
    <dbReference type="NCBI Taxonomy" id="113567"/>
    <lineage>
        <taxon>Bacteria</taxon>
        <taxon>Bacillati</taxon>
        <taxon>Actinomycetota</taxon>
        <taxon>Actinomycetes</taxon>
        <taxon>Micromonosporales</taxon>
        <taxon>Micromonosporaceae</taxon>
        <taxon>Actinoplanes</taxon>
    </lineage>
</organism>
<dbReference type="RefSeq" id="WP_106316862.1">
    <property type="nucleotide sequence ID" value="NZ_BOMO01000042.1"/>
</dbReference>
<feature type="domain" description="Tyr recombinase" evidence="5">
    <location>
        <begin position="103"/>
        <end position="267"/>
    </location>
</feature>
<dbReference type="PANTHER" id="PTHR30349">
    <property type="entry name" value="PHAGE INTEGRASE-RELATED"/>
    <property type="match status" value="1"/>
</dbReference>
<dbReference type="InterPro" id="IPR013762">
    <property type="entry name" value="Integrase-like_cat_sf"/>
</dbReference>
<dbReference type="InterPro" id="IPR011010">
    <property type="entry name" value="DNA_brk_join_enz"/>
</dbReference>
<dbReference type="InterPro" id="IPR050090">
    <property type="entry name" value="Tyrosine_recombinase_XerCD"/>
</dbReference>
<keyword evidence="2" id="KW-0238">DNA-binding</keyword>
<dbReference type="GO" id="GO:0003677">
    <property type="term" value="F:DNA binding"/>
    <property type="evidence" value="ECO:0007669"/>
    <property type="project" value="UniProtKB-KW"/>
</dbReference>
<reference evidence="6 7" key="1">
    <citation type="submission" date="2018-03" db="EMBL/GenBank/DDBJ databases">
        <title>Genomic Encyclopedia of Archaeal and Bacterial Type Strains, Phase II (KMG-II): from individual species to whole genera.</title>
        <authorList>
            <person name="Goeker M."/>
        </authorList>
    </citation>
    <scope>NUCLEOTIDE SEQUENCE [LARGE SCALE GENOMIC DNA]</scope>
    <source>
        <strain evidence="6 7">DSM 43146</strain>
    </source>
</reference>
<accession>A0A2T0KJJ4</accession>
<dbReference type="Proteomes" id="UP000239415">
    <property type="component" value="Unassembled WGS sequence"/>
</dbReference>
<dbReference type="CDD" id="cd00397">
    <property type="entry name" value="DNA_BRE_C"/>
    <property type="match status" value="1"/>
</dbReference>
<keyword evidence="3" id="KW-0233">DNA recombination</keyword>
<dbReference type="InterPro" id="IPR002104">
    <property type="entry name" value="Integrase_catalytic"/>
</dbReference>
<protein>
    <submittedName>
        <fullName evidence="6">Integrase/recombinase XerC</fullName>
    </submittedName>
</protein>
<dbReference type="OrthoDB" id="1822491at2"/>
<dbReference type="PROSITE" id="PS51898">
    <property type="entry name" value="TYR_RECOMBINASE"/>
    <property type="match status" value="1"/>
</dbReference>
<name>A0A2T0KJJ4_9ACTN</name>
<keyword evidence="7" id="KW-1185">Reference proteome</keyword>
<comment type="similarity">
    <text evidence="1">Belongs to the 'phage' integrase family.</text>
</comment>
<evidence type="ECO:0000256" key="1">
    <source>
        <dbReference type="ARBA" id="ARBA00008857"/>
    </source>
</evidence>
<proteinExistence type="inferred from homology"/>
<feature type="region of interest" description="Disordered" evidence="4">
    <location>
        <begin position="88"/>
        <end position="112"/>
    </location>
</feature>
<comment type="caution">
    <text evidence="6">The sequence shown here is derived from an EMBL/GenBank/DDBJ whole genome shotgun (WGS) entry which is preliminary data.</text>
</comment>
<dbReference type="AlphaFoldDB" id="A0A2T0KJJ4"/>
<dbReference type="GO" id="GO:0006310">
    <property type="term" value="P:DNA recombination"/>
    <property type="evidence" value="ECO:0007669"/>
    <property type="project" value="UniProtKB-KW"/>
</dbReference>